<dbReference type="InParanoid" id="A0A165D2G9"/>
<keyword evidence="1" id="KW-1133">Transmembrane helix</keyword>
<sequence>MASPISPQPDSLPLERGALYVVLFHLPSLHPPKYHWALGLIASTGTVFSYHAIDEALRGRAVAQSELEKCTRWGCC</sequence>
<dbReference type="AlphaFoldDB" id="A0A165D2G9"/>
<dbReference type="Proteomes" id="UP000076842">
    <property type="component" value="Unassembled WGS sequence"/>
</dbReference>
<dbReference type="EMBL" id="KV424084">
    <property type="protein sequence ID" value="KZT51929.1"/>
    <property type="molecule type" value="Genomic_DNA"/>
</dbReference>
<organism evidence="2 3">
    <name type="scientific">Calocera cornea HHB12733</name>
    <dbReference type="NCBI Taxonomy" id="1353952"/>
    <lineage>
        <taxon>Eukaryota</taxon>
        <taxon>Fungi</taxon>
        <taxon>Dikarya</taxon>
        <taxon>Basidiomycota</taxon>
        <taxon>Agaricomycotina</taxon>
        <taxon>Dacrymycetes</taxon>
        <taxon>Dacrymycetales</taxon>
        <taxon>Dacrymycetaceae</taxon>
        <taxon>Calocera</taxon>
    </lineage>
</organism>
<dbReference type="OrthoDB" id="10438891at2759"/>
<evidence type="ECO:0000313" key="2">
    <source>
        <dbReference type="EMBL" id="KZT51929.1"/>
    </source>
</evidence>
<evidence type="ECO:0000313" key="3">
    <source>
        <dbReference type="Proteomes" id="UP000076842"/>
    </source>
</evidence>
<feature type="transmembrane region" description="Helical" evidence="1">
    <location>
        <begin position="34"/>
        <end position="53"/>
    </location>
</feature>
<protein>
    <submittedName>
        <fullName evidence="2">Uncharacterized protein</fullName>
    </submittedName>
</protein>
<reference evidence="2 3" key="1">
    <citation type="journal article" date="2016" name="Mol. Biol. Evol.">
        <title>Comparative Genomics of Early-Diverging Mushroom-Forming Fungi Provides Insights into the Origins of Lignocellulose Decay Capabilities.</title>
        <authorList>
            <person name="Nagy L.G."/>
            <person name="Riley R."/>
            <person name="Tritt A."/>
            <person name="Adam C."/>
            <person name="Daum C."/>
            <person name="Floudas D."/>
            <person name="Sun H."/>
            <person name="Yadav J.S."/>
            <person name="Pangilinan J."/>
            <person name="Larsson K.H."/>
            <person name="Matsuura K."/>
            <person name="Barry K."/>
            <person name="Labutti K."/>
            <person name="Kuo R."/>
            <person name="Ohm R.A."/>
            <person name="Bhattacharya S.S."/>
            <person name="Shirouzu T."/>
            <person name="Yoshinaga Y."/>
            <person name="Martin F.M."/>
            <person name="Grigoriev I.V."/>
            <person name="Hibbett D.S."/>
        </authorList>
    </citation>
    <scope>NUCLEOTIDE SEQUENCE [LARGE SCALE GENOMIC DNA]</scope>
    <source>
        <strain evidence="2 3">HHB12733</strain>
    </source>
</reference>
<keyword evidence="1" id="KW-0472">Membrane</keyword>
<proteinExistence type="predicted"/>
<gene>
    <name evidence="2" type="ORF">CALCODRAFT_502909</name>
</gene>
<evidence type="ECO:0000256" key="1">
    <source>
        <dbReference type="SAM" id="Phobius"/>
    </source>
</evidence>
<name>A0A165D2G9_9BASI</name>
<keyword evidence="1" id="KW-0812">Transmembrane</keyword>
<keyword evidence="3" id="KW-1185">Reference proteome</keyword>
<accession>A0A165D2G9</accession>